<dbReference type="RefSeq" id="WP_211976177.1">
    <property type="nucleotide sequence ID" value="NZ_CBFHAM010000010.1"/>
</dbReference>
<dbReference type="SUPFAM" id="SSF55961">
    <property type="entry name" value="Bet v1-like"/>
    <property type="match status" value="1"/>
</dbReference>
<accession>A0ABS5J743</accession>
<proteinExistence type="inferred from homology"/>
<protein>
    <submittedName>
        <fullName evidence="3">SRPBCC domain-containing protein</fullName>
    </submittedName>
</protein>
<sequence>MKLNDFQPVQATQFFAASAEEVFDAWINPAIIKLWLFKSPSNEIISANTDPQTGGFFSILGRNNQGEEIDHFGNYITIDSPMRLSFSLEVPKHFPGKTVVSVLITPQYEGCKLTLSQVGVAPEVTQDNWGAMLQQLNEILS</sequence>
<keyword evidence="4" id="KW-1185">Reference proteome</keyword>
<evidence type="ECO:0000313" key="4">
    <source>
        <dbReference type="Proteomes" id="UP000676386"/>
    </source>
</evidence>
<comment type="similarity">
    <text evidence="1">Belongs to the AHA1 family.</text>
</comment>
<dbReference type="EMBL" id="JAGTXB010000019">
    <property type="protein sequence ID" value="MBS0031039.1"/>
    <property type="molecule type" value="Genomic_DNA"/>
</dbReference>
<dbReference type="InterPro" id="IPR023393">
    <property type="entry name" value="START-like_dom_sf"/>
</dbReference>
<evidence type="ECO:0000259" key="2">
    <source>
        <dbReference type="Pfam" id="PF08327"/>
    </source>
</evidence>
<comment type="caution">
    <text evidence="3">The sequence shown here is derived from an EMBL/GenBank/DDBJ whole genome shotgun (WGS) entry which is preliminary data.</text>
</comment>
<reference evidence="3 4" key="1">
    <citation type="submission" date="2021-04" db="EMBL/GenBank/DDBJ databases">
        <title>Chitinophaga sp. nov., isolated from the rhizosphere soil.</title>
        <authorList>
            <person name="He S."/>
        </authorList>
    </citation>
    <scope>NUCLEOTIDE SEQUENCE [LARGE SCALE GENOMIC DNA]</scope>
    <source>
        <strain evidence="3 4">2R12</strain>
    </source>
</reference>
<gene>
    <name evidence="3" type="ORF">KE626_27175</name>
</gene>
<feature type="domain" description="Activator of Hsp90 ATPase homologue 1/2-like C-terminal" evidence="2">
    <location>
        <begin position="17"/>
        <end position="140"/>
    </location>
</feature>
<name>A0ABS5J743_9BACT</name>
<evidence type="ECO:0000256" key="1">
    <source>
        <dbReference type="ARBA" id="ARBA00006817"/>
    </source>
</evidence>
<dbReference type="Gene3D" id="3.30.530.20">
    <property type="match status" value="1"/>
</dbReference>
<evidence type="ECO:0000313" key="3">
    <source>
        <dbReference type="EMBL" id="MBS0031039.1"/>
    </source>
</evidence>
<organism evidence="3 4">
    <name type="scientific">Chitinophaga hostae</name>
    <dbReference type="NCBI Taxonomy" id="2831022"/>
    <lineage>
        <taxon>Bacteria</taxon>
        <taxon>Pseudomonadati</taxon>
        <taxon>Bacteroidota</taxon>
        <taxon>Chitinophagia</taxon>
        <taxon>Chitinophagales</taxon>
        <taxon>Chitinophagaceae</taxon>
        <taxon>Chitinophaga</taxon>
    </lineage>
</organism>
<dbReference type="CDD" id="cd07814">
    <property type="entry name" value="SRPBCC_CalC_Aha1-like"/>
    <property type="match status" value="1"/>
</dbReference>
<dbReference type="Proteomes" id="UP000676386">
    <property type="component" value="Unassembled WGS sequence"/>
</dbReference>
<dbReference type="Pfam" id="PF08327">
    <property type="entry name" value="AHSA1"/>
    <property type="match status" value="1"/>
</dbReference>
<dbReference type="InterPro" id="IPR013538">
    <property type="entry name" value="ASHA1/2-like_C"/>
</dbReference>